<evidence type="ECO:0000256" key="1">
    <source>
        <dbReference type="ARBA" id="ARBA00004651"/>
    </source>
</evidence>
<organism evidence="9 10">
    <name type="scientific">Catonella morbi ATCC 51271</name>
    <dbReference type="NCBI Taxonomy" id="592026"/>
    <lineage>
        <taxon>Bacteria</taxon>
        <taxon>Bacillati</taxon>
        <taxon>Bacillota</taxon>
        <taxon>Clostridia</taxon>
        <taxon>Lachnospirales</taxon>
        <taxon>Lachnospiraceae</taxon>
        <taxon>Catonella</taxon>
    </lineage>
</organism>
<feature type="transmembrane region" description="Helical" evidence="8">
    <location>
        <begin position="209"/>
        <end position="233"/>
    </location>
</feature>
<dbReference type="GO" id="GO:0022857">
    <property type="term" value="F:transmembrane transporter activity"/>
    <property type="evidence" value="ECO:0007669"/>
    <property type="project" value="InterPro"/>
</dbReference>
<dbReference type="AlphaFoldDB" id="V2Z4I1"/>
<accession>V2Z4I1</accession>
<feature type="transmembrane region" description="Helical" evidence="8">
    <location>
        <begin position="366"/>
        <end position="389"/>
    </location>
</feature>
<evidence type="ECO:0000313" key="10">
    <source>
        <dbReference type="Proteomes" id="UP000018227"/>
    </source>
</evidence>
<feature type="transmembrane region" description="Helical" evidence="8">
    <location>
        <begin position="239"/>
        <end position="263"/>
    </location>
</feature>
<feature type="transmembrane region" description="Helical" evidence="8">
    <location>
        <begin position="275"/>
        <end position="294"/>
    </location>
</feature>
<keyword evidence="6 8" id="KW-1133">Transmembrane helix</keyword>
<keyword evidence="10" id="KW-1185">Reference proteome</keyword>
<dbReference type="EMBL" id="ACIL03000019">
    <property type="protein sequence ID" value="ESL01825.1"/>
    <property type="molecule type" value="Genomic_DNA"/>
</dbReference>
<feature type="transmembrane region" description="Helical" evidence="8">
    <location>
        <begin position="163"/>
        <end position="181"/>
    </location>
</feature>
<feature type="transmembrane region" description="Helical" evidence="8">
    <location>
        <begin position="491"/>
        <end position="514"/>
    </location>
</feature>
<evidence type="ECO:0000256" key="3">
    <source>
        <dbReference type="ARBA" id="ARBA00022448"/>
    </source>
</evidence>
<feature type="transmembrane region" description="Helical" evidence="8">
    <location>
        <begin position="424"/>
        <end position="454"/>
    </location>
</feature>
<reference evidence="9 10" key="1">
    <citation type="submission" date="2013-06" db="EMBL/GenBank/DDBJ databases">
        <authorList>
            <person name="Weinstock G."/>
            <person name="Sodergren E."/>
            <person name="Clifton S."/>
            <person name="Fulton L."/>
            <person name="Fulton B."/>
            <person name="Courtney L."/>
            <person name="Fronick C."/>
            <person name="Harrison M."/>
            <person name="Strong C."/>
            <person name="Farmer C."/>
            <person name="Delahaunty K."/>
            <person name="Markovic C."/>
            <person name="Hall O."/>
            <person name="Minx P."/>
            <person name="Tomlinson C."/>
            <person name="Mitreva M."/>
            <person name="Nelson J."/>
            <person name="Hou S."/>
            <person name="Wollam A."/>
            <person name="Pepin K.H."/>
            <person name="Johnson M."/>
            <person name="Bhonagiri V."/>
            <person name="Nash W.E."/>
            <person name="Warren W."/>
            <person name="Chinwalla A."/>
            <person name="Mardis E.R."/>
            <person name="Wilson R.K."/>
        </authorList>
    </citation>
    <scope>NUCLEOTIDE SEQUENCE [LARGE SCALE GENOMIC DNA]</scope>
    <source>
        <strain evidence="9 10">ATCC 51271</strain>
    </source>
</reference>
<dbReference type="HOGENOM" id="CLU_010118_5_0_9"/>
<comment type="similarity">
    <text evidence="2">Belongs to the BCCT transporter (TC 2.A.15) family.</text>
</comment>
<dbReference type="NCBIfam" id="TIGR00842">
    <property type="entry name" value="bcct"/>
    <property type="match status" value="1"/>
</dbReference>
<feature type="transmembrane region" description="Helical" evidence="8">
    <location>
        <begin position="466"/>
        <end position="485"/>
    </location>
</feature>
<protein>
    <submittedName>
        <fullName evidence="9">Transporter, betaine/carnitine/choline family</fullName>
    </submittedName>
</protein>
<name>V2Z4I1_9FIRM</name>
<evidence type="ECO:0000256" key="2">
    <source>
        <dbReference type="ARBA" id="ARBA00005658"/>
    </source>
</evidence>
<feature type="transmembrane region" description="Helical" evidence="8">
    <location>
        <begin position="67"/>
        <end position="86"/>
    </location>
</feature>
<dbReference type="Proteomes" id="UP000018227">
    <property type="component" value="Unassembled WGS sequence"/>
</dbReference>
<dbReference type="GO" id="GO:0005886">
    <property type="term" value="C:plasma membrane"/>
    <property type="evidence" value="ECO:0007669"/>
    <property type="project" value="UniProtKB-SubCell"/>
</dbReference>
<keyword evidence="5 8" id="KW-0812">Transmembrane</keyword>
<dbReference type="PANTHER" id="PTHR30047">
    <property type="entry name" value="HIGH-AFFINITY CHOLINE TRANSPORT PROTEIN-RELATED"/>
    <property type="match status" value="1"/>
</dbReference>
<evidence type="ECO:0000256" key="5">
    <source>
        <dbReference type="ARBA" id="ARBA00022692"/>
    </source>
</evidence>
<proteinExistence type="inferred from homology"/>
<comment type="subcellular location">
    <subcellularLocation>
        <location evidence="1">Cell membrane</location>
        <topology evidence="1">Multi-pass membrane protein</topology>
    </subcellularLocation>
</comment>
<evidence type="ECO:0000313" key="9">
    <source>
        <dbReference type="EMBL" id="ESL01825.1"/>
    </source>
</evidence>
<feature type="transmembrane region" description="Helical" evidence="8">
    <location>
        <begin position="336"/>
        <end position="354"/>
    </location>
</feature>
<feature type="transmembrane region" description="Helical" evidence="8">
    <location>
        <begin position="28"/>
        <end position="47"/>
    </location>
</feature>
<keyword evidence="3" id="KW-0813">Transport</keyword>
<dbReference type="PANTHER" id="PTHR30047:SF7">
    <property type="entry name" value="HIGH-AFFINITY CHOLINE TRANSPORT PROTEIN"/>
    <property type="match status" value="1"/>
</dbReference>
<dbReference type="Pfam" id="PF02028">
    <property type="entry name" value="BCCT"/>
    <property type="match status" value="1"/>
</dbReference>
<evidence type="ECO:0000256" key="7">
    <source>
        <dbReference type="ARBA" id="ARBA00023136"/>
    </source>
</evidence>
<feature type="transmembrane region" description="Helical" evidence="8">
    <location>
        <begin position="106"/>
        <end position="127"/>
    </location>
</feature>
<gene>
    <name evidence="9" type="ORF">GCWU0000282_002944</name>
</gene>
<keyword evidence="4" id="KW-1003">Cell membrane</keyword>
<sequence>MVFCYKIYSWINDFNGGKHMGTNKKNNTVFIFSIILAVIVAGWAVKFSKNFEAVSGAAFAFLTNDFAWLYLFVVLAFVAFLLFIAFSKYGNIKLGADDSKPDYSTLSWFAMLFGCGMGVGLVFYGVAEPVSHFVSPPAGSGIEAGTQEAAEFAMRSSFMHWGFEPWACYAIVGLALAYFMFRRNKEGLLSTVLEPLIGEKQVNGTSGKIVDILATFATLAGVVTSLGLGTMQISSGLNYLFGIPSILVVYIAIIVIITIIVVWSAMSGIGKGIKIISDANLYIALGFMIIAFIVGPKVPILNDLVNSLGQYLQNFVQDSLTVHPFGDNSWVASWRVYYWAWFIAWGPFVGVFIARISKGRTIREFIMGVMLAPALASFVWFSIFGTLGLNLGINGTLSMEEMGEIAANPSVGLFVVFSKYPLGLVLSIIAIVLLCTFFITSANSGTFVLSMLTSNGNLNPPQRNKIIWGVLQAATAIGLLRAGGLKPLQTISIVAAFPFIFIMVMTAISTIKALKNDEKLKK</sequence>
<dbReference type="InterPro" id="IPR000060">
    <property type="entry name" value="BCCT_transptr"/>
</dbReference>
<evidence type="ECO:0000256" key="6">
    <source>
        <dbReference type="ARBA" id="ARBA00022989"/>
    </source>
</evidence>
<dbReference type="STRING" id="592026.GCWU0000282_002944"/>
<evidence type="ECO:0000256" key="4">
    <source>
        <dbReference type="ARBA" id="ARBA00022475"/>
    </source>
</evidence>
<dbReference type="eggNOG" id="COG1292">
    <property type="taxonomic scope" value="Bacteria"/>
</dbReference>
<keyword evidence="7 8" id="KW-0472">Membrane</keyword>
<evidence type="ECO:0000256" key="8">
    <source>
        <dbReference type="SAM" id="Phobius"/>
    </source>
</evidence>
<comment type="caution">
    <text evidence="9">The sequence shown here is derived from an EMBL/GenBank/DDBJ whole genome shotgun (WGS) entry which is preliminary data.</text>
</comment>